<comment type="caution">
    <text evidence="1">The sequence shown here is derived from an EMBL/GenBank/DDBJ whole genome shotgun (WGS) entry which is preliminary data.</text>
</comment>
<name>A0ABP7JQF4_9ACTN</name>
<dbReference type="Proteomes" id="UP001501009">
    <property type="component" value="Unassembled WGS sequence"/>
</dbReference>
<protein>
    <submittedName>
        <fullName evidence="1">Uncharacterized protein</fullName>
    </submittedName>
</protein>
<evidence type="ECO:0000313" key="1">
    <source>
        <dbReference type="EMBL" id="GAA3851329.1"/>
    </source>
</evidence>
<keyword evidence="2" id="KW-1185">Reference proteome</keyword>
<reference evidence="2" key="1">
    <citation type="journal article" date="2019" name="Int. J. Syst. Evol. Microbiol.">
        <title>The Global Catalogue of Microorganisms (GCM) 10K type strain sequencing project: providing services to taxonomists for standard genome sequencing and annotation.</title>
        <authorList>
            <consortium name="The Broad Institute Genomics Platform"/>
            <consortium name="The Broad Institute Genome Sequencing Center for Infectious Disease"/>
            <person name="Wu L."/>
            <person name="Ma J."/>
        </authorList>
    </citation>
    <scope>NUCLEOTIDE SEQUENCE [LARGE SCALE GENOMIC DNA]</scope>
    <source>
        <strain evidence="2">JCM 17138</strain>
    </source>
</reference>
<accession>A0ABP7JQF4</accession>
<sequence length="177" mass="18934">MPHAVHGGARAVERPEVAEAARTARVAHRAVRAAQGRVVELTADEADAVGRTRVERARLGIRCPVLDRPVVDGHLVLDRRMVDRHVVVRQCVGRAAEEEGRLGQPRVECGRPVRGAGFDPKRAELGDLPGRQAKSSCHLAGVAVELLPECRVDSKAGHGIAKGVVGHVLKSPSVWAC</sequence>
<dbReference type="RefSeq" id="WP_275768387.1">
    <property type="nucleotide sequence ID" value="NZ_BAABDE010000052.1"/>
</dbReference>
<organism evidence="1 2">
    <name type="scientific">Streptomyces coacervatus</name>
    <dbReference type="NCBI Taxonomy" id="647381"/>
    <lineage>
        <taxon>Bacteria</taxon>
        <taxon>Bacillati</taxon>
        <taxon>Actinomycetota</taxon>
        <taxon>Actinomycetes</taxon>
        <taxon>Kitasatosporales</taxon>
        <taxon>Streptomycetaceae</taxon>
        <taxon>Streptomyces</taxon>
    </lineage>
</organism>
<evidence type="ECO:0000313" key="2">
    <source>
        <dbReference type="Proteomes" id="UP001501009"/>
    </source>
</evidence>
<dbReference type="EMBL" id="BAABDE010000052">
    <property type="protein sequence ID" value="GAA3851329.1"/>
    <property type="molecule type" value="Genomic_DNA"/>
</dbReference>
<proteinExistence type="predicted"/>
<gene>
    <name evidence="1" type="ORF">GCM10022403_098520</name>
</gene>